<keyword evidence="8" id="KW-1185">Reference proteome</keyword>
<keyword evidence="3" id="KW-0862">Zinc</keyword>
<dbReference type="SUPFAM" id="SSF57850">
    <property type="entry name" value="RING/U-box"/>
    <property type="match status" value="1"/>
</dbReference>
<dbReference type="EMBL" id="OU015568">
    <property type="protein sequence ID" value="CAG5091117.1"/>
    <property type="molecule type" value="Genomic_DNA"/>
</dbReference>
<dbReference type="InterPro" id="IPR013083">
    <property type="entry name" value="Znf_RING/FYVE/PHD"/>
</dbReference>
<proteinExistence type="predicted"/>
<evidence type="ECO:0000256" key="2">
    <source>
        <dbReference type="ARBA" id="ARBA00022771"/>
    </source>
</evidence>
<accession>A0ABN7S8X8</accession>
<sequence>MELVGLDKFLTYRGEHGNCDECGISESTTVIQEFKLCKPCKDLDFPDEKATFQYCNSTFKCRAGNCAADKLSYLELVIGTCCEAALMLKPEPDDADNEHEYFNDLYQRIRKEDDDCDARIGFATSSLSDAKKNLKKAKEAVAIAKKELESEKLKGKTLRKLREKSAKRVLFVTQVALETVESEPKSKKPKTENEKPHCKVCFFPFDNDHPEAVIIPCGHKACFNCISNLPQKKCPSCHVKFTKNRVFKVFN</sequence>
<gene>
    <name evidence="7" type="ORF">OKIOD_LOCUS4421</name>
</gene>
<dbReference type="PROSITE" id="PS50089">
    <property type="entry name" value="ZF_RING_2"/>
    <property type="match status" value="1"/>
</dbReference>
<feature type="domain" description="RING-type" evidence="6">
    <location>
        <begin position="198"/>
        <end position="238"/>
    </location>
</feature>
<name>A0ABN7S8X8_OIKDI</name>
<evidence type="ECO:0000256" key="1">
    <source>
        <dbReference type="ARBA" id="ARBA00022723"/>
    </source>
</evidence>
<feature type="coiled-coil region" evidence="5">
    <location>
        <begin position="127"/>
        <end position="154"/>
    </location>
</feature>
<protein>
    <submittedName>
        <fullName evidence="7">Oidioi.mRNA.OKI2018_I69.PAR.g12863.t1.cds</fullName>
    </submittedName>
</protein>
<keyword evidence="1" id="KW-0479">Metal-binding</keyword>
<evidence type="ECO:0000256" key="4">
    <source>
        <dbReference type="PROSITE-ProRule" id="PRU00175"/>
    </source>
</evidence>
<dbReference type="Proteomes" id="UP001158576">
    <property type="component" value="Chromosome PAR"/>
</dbReference>
<dbReference type="InterPro" id="IPR001841">
    <property type="entry name" value="Znf_RING"/>
</dbReference>
<dbReference type="Gene3D" id="3.30.40.10">
    <property type="entry name" value="Zinc/RING finger domain, C3HC4 (zinc finger)"/>
    <property type="match status" value="1"/>
</dbReference>
<keyword evidence="5" id="KW-0175">Coiled coil</keyword>
<evidence type="ECO:0000256" key="5">
    <source>
        <dbReference type="SAM" id="Coils"/>
    </source>
</evidence>
<dbReference type="SMART" id="SM00184">
    <property type="entry name" value="RING"/>
    <property type="match status" value="1"/>
</dbReference>
<evidence type="ECO:0000313" key="7">
    <source>
        <dbReference type="EMBL" id="CAG5091117.1"/>
    </source>
</evidence>
<evidence type="ECO:0000259" key="6">
    <source>
        <dbReference type="PROSITE" id="PS50089"/>
    </source>
</evidence>
<reference evidence="7 8" key="1">
    <citation type="submission" date="2021-04" db="EMBL/GenBank/DDBJ databases">
        <authorList>
            <person name="Bliznina A."/>
        </authorList>
    </citation>
    <scope>NUCLEOTIDE SEQUENCE [LARGE SCALE GENOMIC DNA]</scope>
</reference>
<evidence type="ECO:0000256" key="3">
    <source>
        <dbReference type="ARBA" id="ARBA00022833"/>
    </source>
</evidence>
<keyword evidence="2 4" id="KW-0863">Zinc-finger</keyword>
<organism evidence="7 8">
    <name type="scientific">Oikopleura dioica</name>
    <name type="common">Tunicate</name>
    <dbReference type="NCBI Taxonomy" id="34765"/>
    <lineage>
        <taxon>Eukaryota</taxon>
        <taxon>Metazoa</taxon>
        <taxon>Chordata</taxon>
        <taxon>Tunicata</taxon>
        <taxon>Appendicularia</taxon>
        <taxon>Copelata</taxon>
        <taxon>Oikopleuridae</taxon>
        <taxon>Oikopleura</taxon>
    </lineage>
</organism>
<evidence type="ECO:0000313" key="8">
    <source>
        <dbReference type="Proteomes" id="UP001158576"/>
    </source>
</evidence>